<dbReference type="PANTHER" id="PTHR13393">
    <property type="entry name" value="SAM-DEPENDENT METHYLTRANSFERASE"/>
    <property type="match status" value="1"/>
</dbReference>
<dbReference type="CDD" id="cd02440">
    <property type="entry name" value="AdoMet_MTases"/>
    <property type="match status" value="1"/>
</dbReference>
<evidence type="ECO:0008006" key="10">
    <source>
        <dbReference type="Google" id="ProtNLM"/>
    </source>
</evidence>
<evidence type="ECO:0000313" key="9">
    <source>
        <dbReference type="Proteomes" id="UP000007431"/>
    </source>
</evidence>
<comment type="similarity">
    <text evidence="1 5">Belongs to the methyltransferase superfamily. METTL16/RlmF family.</text>
</comment>
<feature type="binding site" evidence="6">
    <location>
        <position position="145"/>
    </location>
    <ligand>
        <name>S-adenosyl-L-methionine</name>
        <dbReference type="ChEBI" id="CHEBI:59789"/>
    </ligand>
</feature>
<evidence type="ECO:0000256" key="5">
    <source>
        <dbReference type="PIRNR" id="PIRNR037350"/>
    </source>
</evidence>
<dbReference type="FunCoup" id="D8QGF3">
    <property type="interactions" value="226"/>
</dbReference>
<dbReference type="HOGENOM" id="CLU_027534_0_1_1"/>
<feature type="binding site" evidence="6">
    <location>
        <position position="203"/>
    </location>
    <ligand>
        <name>S-adenosyl-L-methionine</name>
        <dbReference type="ChEBI" id="CHEBI:59789"/>
    </ligand>
</feature>
<dbReference type="Pfam" id="PF05971">
    <property type="entry name" value="Methyltransf_10"/>
    <property type="match status" value="2"/>
</dbReference>
<dbReference type="EMBL" id="GL377311">
    <property type="protein sequence ID" value="EFI93582.1"/>
    <property type="molecule type" value="Genomic_DNA"/>
</dbReference>
<dbReference type="PANTHER" id="PTHR13393:SF0">
    <property type="entry name" value="RNA N6-ADENOSINE-METHYLTRANSFERASE METTL16"/>
    <property type="match status" value="1"/>
</dbReference>
<dbReference type="PIRSF" id="PIRSF037350">
    <property type="entry name" value="Mtase_ZK1128_prd"/>
    <property type="match status" value="1"/>
</dbReference>
<evidence type="ECO:0000256" key="6">
    <source>
        <dbReference type="PIRSR" id="PIRSR037350-1"/>
    </source>
</evidence>
<evidence type="ECO:0000256" key="3">
    <source>
        <dbReference type="ARBA" id="ARBA00022679"/>
    </source>
</evidence>
<dbReference type="STRING" id="578458.D8QGF3"/>
<dbReference type="Gene3D" id="3.40.50.150">
    <property type="entry name" value="Vaccinia Virus protein VP39"/>
    <property type="match status" value="1"/>
</dbReference>
<evidence type="ECO:0000256" key="4">
    <source>
        <dbReference type="ARBA" id="ARBA00022691"/>
    </source>
</evidence>
<evidence type="ECO:0000256" key="7">
    <source>
        <dbReference type="SAM" id="MobiDB-lite"/>
    </source>
</evidence>
<dbReference type="OMA" id="HQGRYDF"/>
<dbReference type="SUPFAM" id="SSF53335">
    <property type="entry name" value="S-adenosyl-L-methionine-dependent methyltransferases"/>
    <property type="match status" value="1"/>
</dbReference>
<evidence type="ECO:0000256" key="1">
    <source>
        <dbReference type="ARBA" id="ARBA00005878"/>
    </source>
</evidence>
<dbReference type="InterPro" id="IPR017182">
    <property type="entry name" value="METTL16/PsiM"/>
</dbReference>
<dbReference type="AlphaFoldDB" id="D8QGF3"/>
<keyword evidence="3 5" id="KW-0808">Transferase</keyword>
<reference evidence="8 9" key="1">
    <citation type="journal article" date="2010" name="Nat. Biotechnol.">
        <title>Genome sequence of the model mushroom Schizophyllum commune.</title>
        <authorList>
            <person name="Ohm R.A."/>
            <person name="de Jong J.F."/>
            <person name="Lugones L.G."/>
            <person name="Aerts A."/>
            <person name="Kothe E."/>
            <person name="Stajich J.E."/>
            <person name="de Vries R.P."/>
            <person name="Record E."/>
            <person name="Levasseur A."/>
            <person name="Baker S.E."/>
            <person name="Bartholomew K.A."/>
            <person name="Coutinho P.M."/>
            <person name="Erdmann S."/>
            <person name="Fowler T.J."/>
            <person name="Gathman A.C."/>
            <person name="Lombard V."/>
            <person name="Henrissat B."/>
            <person name="Knabe N."/>
            <person name="Kuees U."/>
            <person name="Lilly W.W."/>
            <person name="Lindquist E."/>
            <person name="Lucas S."/>
            <person name="Magnuson J.K."/>
            <person name="Piumi F."/>
            <person name="Raudaskoski M."/>
            <person name="Salamov A."/>
            <person name="Schmutz J."/>
            <person name="Schwarze F.W.M.R."/>
            <person name="vanKuyk P.A."/>
            <person name="Horton J.S."/>
            <person name="Grigoriev I.V."/>
            <person name="Woesten H.A.B."/>
        </authorList>
    </citation>
    <scope>NUCLEOTIDE SEQUENCE [LARGE SCALE GENOMIC DNA]</scope>
    <source>
        <strain evidence="9">H4-8 / FGSC 9210</strain>
    </source>
</reference>
<proteinExistence type="inferred from homology"/>
<name>D8QGF3_SCHCM</name>
<feature type="compositionally biased region" description="Polar residues" evidence="7">
    <location>
        <begin position="245"/>
        <end position="272"/>
    </location>
</feature>
<sequence>MHPRNPYRTPIDFTALAEAYHPLQSYLVRTANGGLTLDFSDADAQICLTKALLHRDFGLDVQLTPERLCPPVPNRYALMSRLPGANERRASLRLNYILWLQDILEATQDDPSGPVLGIDVGTGASAIYPLLGCATDARWAFVATELDLLSLRFARENVARNGSDKPYQGRSQRIEVLQASEGGPLLLPLAAYPDRQFAFSMCNPPFYESAEEIAACAAGKARPAVGARRAGSRGVARNSAAGSRQSTPGRETTPGRSTPSRHTTSGSRQSTPGPELATALAGAPVEMVTPGGEVAFVARMVAESVRYGERCRWYTSMLGKLSSVAEIIDNYAITELVQGQTRRWAIGWSFTAVRLPDSLARVSSQALQSVLPLRNEMAQPLPQHIAVDTSWSERVEAAVREARGALSGVTVQTNAQTYALTISATANTWSRAARRKAQREASMQPTPDHHDERQLDVMVSWSTRGKEETGSHPDAMDWEGHDDATPGDAAAEYAVEGRRSSTDSAMEVDHPVGAARGPSKHEAASPILRIRWMRGRDRTLFETFWSHLSRKVVGMLV</sequence>
<protein>
    <recommendedName>
        <fullName evidence="10">U6 small nuclear RNA (adenine-(43)-N(6))-methyltransferase</fullName>
    </recommendedName>
</protein>
<dbReference type="Proteomes" id="UP000007431">
    <property type="component" value="Unassembled WGS sequence"/>
</dbReference>
<dbReference type="InterPro" id="IPR029063">
    <property type="entry name" value="SAM-dependent_MTases_sf"/>
</dbReference>
<feature type="binding site" evidence="6">
    <location>
        <position position="93"/>
    </location>
    <ligand>
        <name>S-adenosyl-L-methionine</name>
        <dbReference type="ChEBI" id="CHEBI:59789"/>
    </ligand>
</feature>
<dbReference type="InParanoid" id="D8QGF3"/>
<feature type="binding site" evidence="6">
    <location>
        <position position="121"/>
    </location>
    <ligand>
        <name>S-adenosyl-L-methionine</name>
        <dbReference type="ChEBI" id="CHEBI:59789"/>
    </ligand>
</feature>
<dbReference type="VEuPathDB" id="FungiDB:SCHCODRAFT_02639553"/>
<organism evidence="9">
    <name type="scientific">Schizophyllum commune (strain H4-8 / FGSC 9210)</name>
    <name type="common">Split gill fungus</name>
    <dbReference type="NCBI Taxonomy" id="578458"/>
    <lineage>
        <taxon>Eukaryota</taxon>
        <taxon>Fungi</taxon>
        <taxon>Dikarya</taxon>
        <taxon>Basidiomycota</taxon>
        <taxon>Agaricomycotina</taxon>
        <taxon>Agaricomycetes</taxon>
        <taxon>Agaricomycetidae</taxon>
        <taxon>Agaricales</taxon>
        <taxon>Schizophyllaceae</taxon>
        <taxon>Schizophyllum</taxon>
    </lineage>
</organism>
<dbReference type="GO" id="GO:0070475">
    <property type="term" value="P:rRNA base methylation"/>
    <property type="evidence" value="ECO:0007669"/>
    <property type="project" value="TreeGrafter"/>
</dbReference>
<keyword evidence="4 6" id="KW-0949">S-adenosyl-L-methionine</keyword>
<gene>
    <name evidence="8" type="ORF">SCHCODRAFT_258453</name>
</gene>
<feature type="compositionally biased region" description="Low complexity" evidence="7">
    <location>
        <begin position="227"/>
        <end position="244"/>
    </location>
</feature>
<evidence type="ECO:0000256" key="2">
    <source>
        <dbReference type="ARBA" id="ARBA00022603"/>
    </source>
</evidence>
<dbReference type="GO" id="GO:0008168">
    <property type="term" value="F:methyltransferase activity"/>
    <property type="evidence" value="ECO:0007669"/>
    <property type="project" value="UniProtKB-KW"/>
</dbReference>
<keyword evidence="2 5" id="KW-0489">Methyltransferase</keyword>
<dbReference type="InterPro" id="IPR010286">
    <property type="entry name" value="METTL16/RlmF"/>
</dbReference>
<keyword evidence="9" id="KW-1185">Reference proteome</keyword>
<evidence type="ECO:0000313" key="8">
    <source>
        <dbReference type="EMBL" id="EFI93582.1"/>
    </source>
</evidence>
<dbReference type="eggNOG" id="KOG2912">
    <property type="taxonomic scope" value="Eukaryota"/>
</dbReference>
<feature type="region of interest" description="Disordered" evidence="7">
    <location>
        <begin position="227"/>
        <end position="276"/>
    </location>
</feature>
<dbReference type="GO" id="GO:0005634">
    <property type="term" value="C:nucleus"/>
    <property type="evidence" value="ECO:0007669"/>
    <property type="project" value="TreeGrafter"/>
</dbReference>
<accession>D8QGF3</accession>